<feature type="compositionally biased region" description="Basic residues" evidence="2">
    <location>
        <begin position="1219"/>
        <end position="1230"/>
    </location>
</feature>
<feature type="compositionally biased region" description="Low complexity" evidence="2">
    <location>
        <begin position="1055"/>
        <end position="1116"/>
    </location>
</feature>
<organism evidence="3 4">
    <name type="scientific">Ephemerocybe angulata</name>
    <dbReference type="NCBI Taxonomy" id="980116"/>
    <lineage>
        <taxon>Eukaryota</taxon>
        <taxon>Fungi</taxon>
        <taxon>Dikarya</taxon>
        <taxon>Basidiomycota</taxon>
        <taxon>Agaricomycotina</taxon>
        <taxon>Agaricomycetes</taxon>
        <taxon>Agaricomycetidae</taxon>
        <taxon>Agaricales</taxon>
        <taxon>Agaricineae</taxon>
        <taxon>Psathyrellaceae</taxon>
        <taxon>Ephemerocybe</taxon>
    </lineage>
</organism>
<feature type="region of interest" description="Disordered" evidence="2">
    <location>
        <begin position="1176"/>
        <end position="1258"/>
    </location>
</feature>
<protein>
    <submittedName>
        <fullName evidence="3">Uncharacterized protein</fullName>
    </submittedName>
</protein>
<reference evidence="3 4" key="1">
    <citation type="submission" date="2020-07" db="EMBL/GenBank/DDBJ databases">
        <title>Comparative genomics of pyrophilous fungi reveals a link between fire events and developmental genes.</title>
        <authorList>
            <consortium name="DOE Joint Genome Institute"/>
            <person name="Steindorff A.S."/>
            <person name="Carver A."/>
            <person name="Calhoun S."/>
            <person name="Stillman K."/>
            <person name="Liu H."/>
            <person name="Lipzen A."/>
            <person name="Pangilinan J."/>
            <person name="Labutti K."/>
            <person name="Bruns T.D."/>
            <person name="Grigoriev I.V."/>
        </authorList>
    </citation>
    <scope>NUCLEOTIDE SEQUENCE [LARGE SCALE GENOMIC DNA]</scope>
    <source>
        <strain evidence="3 4">CBS 144469</strain>
    </source>
</reference>
<dbReference type="OrthoDB" id="3062477at2759"/>
<feature type="region of interest" description="Disordered" evidence="2">
    <location>
        <begin position="1265"/>
        <end position="1284"/>
    </location>
</feature>
<feature type="region of interest" description="Disordered" evidence="2">
    <location>
        <begin position="120"/>
        <end position="167"/>
    </location>
</feature>
<comment type="caution">
    <text evidence="3">The sequence shown here is derived from an EMBL/GenBank/DDBJ whole genome shotgun (WGS) entry which is preliminary data.</text>
</comment>
<feature type="compositionally biased region" description="Basic and acidic residues" evidence="2">
    <location>
        <begin position="17"/>
        <end position="49"/>
    </location>
</feature>
<evidence type="ECO:0000256" key="1">
    <source>
        <dbReference type="SAM" id="Coils"/>
    </source>
</evidence>
<dbReference type="EMBL" id="JACGCI010000063">
    <property type="protein sequence ID" value="KAF6749401.1"/>
    <property type="molecule type" value="Genomic_DNA"/>
</dbReference>
<keyword evidence="1" id="KW-0175">Coiled coil</keyword>
<accession>A0A8H6HPF4</accession>
<feature type="region of interest" description="Disordered" evidence="2">
    <location>
        <begin position="855"/>
        <end position="1131"/>
    </location>
</feature>
<feature type="region of interest" description="Disordered" evidence="2">
    <location>
        <begin position="1603"/>
        <end position="1628"/>
    </location>
</feature>
<feature type="compositionally biased region" description="Basic residues" evidence="2">
    <location>
        <begin position="50"/>
        <end position="59"/>
    </location>
</feature>
<feature type="compositionally biased region" description="Polar residues" evidence="2">
    <location>
        <begin position="234"/>
        <end position="251"/>
    </location>
</feature>
<feature type="compositionally biased region" description="Polar residues" evidence="2">
    <location>
        <begin position="1117"/>
        <end position="1129"/>
    </location>
</feature>
<evidence type="ECO:0000313" key="3">
    <source>
        <dbReference type="EMBL" id="KAF6749401.1"/>
    </source>
</evidence>
<feature type="compositionally biased region" description="Polar residues" evidence="2">
    <location>
        <begin position="1011"/>
        <end position="1054"/>
    </location>
</feature>
<gene>
    <name evidence="3" type="ORF">DFP72DRAFT_852548</name>
</gene>
<evidence type="ECO:0000256" key="2">
    <source>
        <dbReference type="SAM" id="MobiDB-lite"/>
    </source>
</evidence>
<keyword evidence="4" id="KW-1185">Reference proteome</keyword>
<proteinExistence type="predicted"/>
<name>A0A8H6HPF4_9AGAR</name>
<feature type="region of interest" description="Disordered" evidence="2">
    <location>
        <begin position="196"/>
        <end position="251"/>
    </location>
</feature>
<feature type="region of interest" description="Disordered" evidence="2">
    <location>
        <begin position="1"/>
        <end position="108"/>
    </location>
</feature>
<evidence type="ECO:0000313" key="4">
    <source>
        <dbReference type="Proteomes" id="UP000521943"/>
    </source>
</evidence>
<sequence>MALLWRSDEDSNLAPPKKKEITPEQREKNREAAYKSYHRRIELSRETCRERKRKSRANLKAKSTAPPDASSEVEATDNLENATDPCSPNSQQVKHALPSQRVELATPAHSRVTISPLLCISQGSTPETPTPMSGKPMVGTPETPTPMSRRPMVGMPERPRKTRWKVRPPNPELLKQVMAPMHDRMLASTRKLLDSLKSSRRKVGQVRSAGAGSGESVDETAGTARPTTVPADDSPQTTQASVPADDSPQTTKCKVRWEVRRPTGVGRICDNSIMPEGKTKGYLDYTGPLVTGLPTSPSYSPVIVHRFIALTKVEFEHPSTLRMDDPAPAQYFAEIARKPTIEDLVEITKDWARDTWYTSDSRRFYLRDMRGSTFLIAFGQNVTSLPGNQAPPTRLQWSQGIDIPPAGPEEVRRLTRSHFKRLVKRLPEWDAFITPKADLIANGEDNMDAKIDKLLFLTETSPAGCESKVPGRIEYPSGEERLELCIAELLRKPTSQDLVSIAKDWARLTYFTPNGEEYFLRNRATLEPRCDISPIGRAEVVHMTKAYFNDLVDRMGEYEAYVEPKLRIIAEDPDLPEGNKRDIGFECQVKIAREGTLSDGPGKVMIRTVPWPPSMKVIIIWVPPGELRLVNGDDDTHHLKAAYLGARQTLNQNESAPLKRPRESLTVVQYAVRLQRVLLCSTFSVSSSPHAPSLSELVSNGRPLARKKARVADASHGSIASSGAISPRRPWTPLWNTGCNHDEGKRSGTAQRKYILLNLAGLCVVRIILSAVIAAFLTAVEHLDHEGKIRDLLAGINATKREIQELEQEKANLKARKSRYGHISPKINQLLERLASQEAARLRVLESVAGEEDIDAAEDFRSSSLSPVPPEVEDLPNPHGVGNPAVPPVDPIATPSAATVNEGDADLATLQPEPDVGKSPASPQRKVGGSTTPQKLTIDLPNVDGTPLDPNVGSAPPNPPKSTAAPPNIDGTALNANIGTVPPNPALLKSTPALPTVGGTAAPPNVDGTAPNVSGTAPPSNFDGTTQPNVGGTATQPNVGGAATQPNVEGTATQPNVGGAAAAPNVGGAPAAPNVGGTATQPNVGGAPAAPNVGGTATQPNVGGAPAAPNVGGTATQPNVEGTATQPNVGGSAAAPNVAGIAAAPTVPQPSVKVKTEHLESIGFVPPADVPVSVKVEGKETHTVPKPRPLPKRVKKEEPDCIDLTMDDEEETAEDKSSKKGKGSGSRKRPAPGVESRGGKGKGTAANKRPRIDGDALHGGEIVRTWTSSDQPPPKKTVVDPNEHGATQPMALVDKRTAAMLAIKNEDGEEDEDSPEILTDEQLARENRLLLLASDAALHNYCTHNVWIPSRVRSKARKEQGFLQEAGTLSRVFALSNLILSKKRGLTKCQYHSYIDHAQRAYNDFEFELKAVKGKEGRMRRPKLVPQVTGIPLKASTEVLAPEHFLFKVPSASTSIDVTRLPAADDDPSFIKPQVNGLDEAALLTFFQCSNGEYYLHCGCPLEEVLLEFYIWKSNRLLRSPTTGAEEPLGAPTEPRPRFHYHAFLTALGVRVDNLYQFDAKGNRRNTTNLPEHLERLSKYYGDILPGPPLVRQPRAPIAYVDPEDLEHSGQLGKVQFTSDDEGESESE</sequence>
<feature type="coiled-coil region" evidence="1">
    <location>
        <begin position="789"/>
        <end position="823"/>
    </location>
</feature>
<dbReference type="Proteomes" id="UP000521943">
    <property type="component" value="Unassembled WGS sequence"/>
</dbReference>
<feature type="compositionally biased region" description="Acidic residues" evidence="2">
    <location>
        <begin position="1619"/>
        <end position="1628"/>
    </location>
</feature>
<feature type="compositionally biased region" description="Polar residues" evidence="2">
    <location>
        <begin position="121"/>
        <end position="131"/>
    </location>
</feature>
<feature type="compositionally biased region" description="Polar residues" evidence="2">
    <location>
        <begin position="78"/>
        <end position="93"/>
    </location>
</feature>